<sequence>MNAECSSEVPSYVYPSVLTICYILGSYVGITYARGLSTYWFEISIGVLIGLYILGAAIYMILRKMYTDGRFQSNFGQVEHLWTISNQSMTTIKRRNSIEHMEVISLDGETTNEK</sequence>
<keyword evidence="1" id="KW-0472">Membrane</keyword>
<protein>
    <submittedName>
        <fullName evidence="2">Uncharacterized protein</fullName>
    </submittedName>
</protein>
<keyword evidence="3" id="KW-1185">Reference proteome</keyword>
<feature type="transmembrane region" description="Helical" evidence="1">
    <location>
        <begin position="39"/>
        <end position="62"/>
    </location>
</feature>
<reference evidence="2" key="2">
    <citation type="submission" date="2025-08" db="UniProtKB">
        <authorList>
            <consortium name="Ensembl"/>
        </authorList>
    </citation>
    <scope>IDENTIFICATION</scope>
</reference>
<dbReference type="HOGENOM" id="CLU_2144982_0_0_1"/>
<reference evidence="3" key="1">
    <citation type="journal article" date="2002" name="Science">
        <title>The draft genome of Ciona intestinalis: insights into chordate and vertebrate origins.</title>
        <authorList>
            <person name="Dehal P."/>
            <person name="Satou Y."/>
            <person name="Campbell R.K."/>
            <person name="Chapman J."/>
            <person name="Degnan B."/>
            <person name="De Tomaso A."/>
            <person name="Davidson B."/>
            <person name="Di Gregorio A."/>
            <person name="Gelpke M."/>
            <person name="Goodstein D.M."/>
            <person name="Harafuji N."/>
            <person name="Hastings K.E."/>
            <person name="Ho I."/>
            <person name="Hotta K."/>
            <person name="Huang W."/>
            <person name="Kawashima T."/>
            <person name="Lemaire P."/>
            <person name="Martinez D."/>
            <person name="Meinertzhagen I.A."/>
            <person name="Necula S."/>
            <person name="Nonaka M."/>
            <person name="Putnam N."/>
            <person name="Rash S."/>
            <person name="Saiga H."/>
            <person name="Satake M."/>
            <person name="Terry A."/>
            <person name="Yamada L."/>
            <person name="Wang H.G."/>
            <person name="Awazu S."/>
            <person name="Azumi K."/>
            <person name="Boore J."/>
            <person name="Branno M."/>
            <person name="Chin-Bow S."/>
            <person name="DeSantis R."/>
            <person name="Doyle S."/>
            <person name="Francino P."/>
            <person name="Keys D.N."/>
            <person name="Haga S."/>
            <person name="Hayashi H."/>
            <person name="Hino K."/>
            <person name="Imai K.S."/>
            <person name="Inaba K."/>
            <person name="Kano S."/>
            <person name="Kobayashi K."/>
            <person name="Kobayashi M."/>
            <person name="Lee B.I."/>
            <person name="Makabe K.W."/>
            <person name="Manohar C."/>
            <person name="Matassi G."/>
            <person name="Medina M."/>
            <person name="Mochizuki Y."/>
            <person name="Mount S."/>
            <person name="Morishita T."/>
            <person name="Miura S."/>
            <person name="Nakayama A."/>
            <person name="Nishizaka S."/>
            <person name="Nomoto H."/>
            <person name="Ohta F."/>
            <person name="Oishi K."/>
            <person name="Rigoutsos I."/>
            <person name="Sano M."/>
            <person name="Sasaki A."/>
            <person name="Sasakura Y."/>
            <person name="Shoguchi E."/>
            <person name="Shin-i T."/>
            <person name="Spagnuolo A."/>
            <person name="Stainier D."/>
            <person name="Suzuki M.M."/>
            <person name="Tassy O."/>
            <person name="Takatori N."/>
            <person name="Tokuoka M."/>
            <person name="Yagi K."/>
            <person name="Yoshizaki F."/>
            <person name="Wada S."/>
            <person name="Zhang C."/>
            <person name="Hyatt P.D."/>
            <person name="Larimer F."/>
            <person name="Detter C."/>
            <person name="Doggett N."/>
            <person name="Glavina T."/>
            <person name="Hawkins T."/>
            <person name="Richardson P."/>
            <person name="Lucas S."/>
            <person name="Kohara Y."/>
            <person name="Levine M."/>
            <person name="Satoh N."/>
            <person name="Rokhsar D.S."/>
        </authorList>
    </citation>
    <scope>NUCLEOTIDE SEQUENCE [LARGE SCALE GENOMIC DNA]</scope>
</reference>
<dbReference type="OMA" id="WFEISIG"/>
<evidence type="ECO:0000256" key="1">
    <source>
        <dbReference type="SAM" id="Phobius"/>
    </source>
</evidence>
<dbReference type="GeneTree" id="ENSGT00390000002247"/>
<name>F6QCL6_CIOIN</name>
<accession>F6QCL6</accession>
<dbReference type="InParanoid" id="F6QCL6"/>
<organism evidence="2 3">
    <name type="scientific">Ciona intestinalis</name>
    <name type="common">Transparent sea squirt</name>
    <name type="synonym">Ascidia intestinalis</name>
    <dbReference type="NCBI Taxonomy" id="7719"/>
    <lineage>
        <taxon>Eukaryota</taxon>
        <taxon>Metazoa</taxon>
        <taxon>Chordata</taxon>
        <taxon>Tunicata</taxon>
        <taxon>Ascidiacea</taxon>
        <taxon>Phlebobranchia</taxon>
        <taxon>Cionidae</taxon>
        <taxon>Ciona</taxon>
    </lineage>
</organism>
<dbReference type="Ensembl" id="ENSCINT00000020192.3">
    <property type="protein sequence ID" value="ENSCINP00000020192.3"/>
    <property type="gene ID" value="ENSCING00000010072.3"/>
</dbReference>
<feature type="transmembrane region" description="Helical" evidence="1">
    <location>
        <begin position="12"/>
        <end position="33"/>
    </location>
</feature>
<dbReference type="Proteomes" id="UP000008144">
    <property type="component" value="Unassembled WGS sequence"/>
</dbReference>
<reference evidence="2" key="3">
    <citation type="submission" date="2025-09" db="UniProtKB">
        <authorList>
            <consortium name="Ensembl"/>
        </authorList>
    </citation>
    <scope>IDENTIFICATION</scope>
</reference>
<dbReference type="AlphaFoldDB" id="F6QCL6"/>
<accession>A0A1W2WE83</accession>
<keyword evidence="1" id="KW-0812">Transmembrane</keyword>
<evidence type="ECO:0000313" key="2">
    <source>
        <dbReference type="Ensembl" id="ENSCINP00000020192.3"/>
    </source>
</evidence>
<proteinExistence type="predicted"/>
<evidence type="ECO:0000313" key="3">
    <source>
        <dbReference type="Proteomes" id="UP000008144"/>
    </source>
</evidence>
<keyword evidence="1" id="KW-1133">Transmembrane helix</keyword>